<name>A0A5M3WUT8_9ACTN</name>
<evidence type="ECO:0000313" key="3">
    <source>
        <dbReference type="Proteomes" id="UP000331127"/>
    </source>
</evidence>
<keyword evidence="3" id="KW-1185">Reference proteome</keyword>
<evidence type="ECO:0000256" key="1">
    <source>
        <dbReference type="SAM" id="MobiDB-lite"/>
    </source>
</evidence>
<evidence type="ECO:0000313" key="2">
    <source>
        <dbReference type="EMBL" id="GES13217.1"/>
    </source>
</evidence>
<dbReference type="OrthoDB" id="3881096at2"/>
<accession>A0A5M3WUT8</accession>
<dbReference type="RefSeq" id="WP_155358488.1">
    <property type="nucleotide sequence ID" value="NZ_BAAAHL010000025.1"/>
</dbReference>
<feature type="region of interest" description="Disordered" evidence="1">
    <location>
        <begin position="93"/>
        <end position="149"/>
    </location>
</feature>
<feature type="compositionally biased region" description="Low complexity" evidence="1">
    <location>
        <begin position="109"/>
        <end position="149"/>
    </location>
</feature>
<protein>
    <submittedName>
        <fullName evidence="2">Uncharacterized protein</fullName>
    </submittedName>
</protein>
<gene>
    <name evidence="2" type="ORF">Amac_068140</name>
</gene>
<organism evidence="2 3">
    <name type="scientific">Acrocarpospora macrocephala</name>
    <dbReference type="NCBI Taxonomy" id="150177"/>
    <lineage>
        <taxon>Bacteria</taxon>
        <taxon>Bacillati</taxon>
        <taxon>Actinomycetota</taxon>
        <taxon>Actinomycetes</taxon>
        <taxon>Streptosporangiales</taxon>
        <taxon>Streptosporangiaceae</taxon>
        <taxon>Acrocarpospora</taxon>
    </lineage>
</organism>
<sequence>MTNAKSAADTNPKVAAYTYTPKAERETETKANGNTVTYDYFLDSLLRHSLERKSNGTVVAEHTIGYQGNLNRASDQAKLRNADNPGAYLENTYAYTYDPGTGSPRRSKPPSVAVAAPPKPKPTSTTPTATSTTRPSRTSAPSSPSTATG</sequence>
<reference evidence="2 3" key="1">
    <citation type="submission" date="2019-10" db="EMBL/GenBank/DDBJ databases">
        <title>Whole genome shotgun sequence of Acrocarpospora macrocephala NBRC 16266.</title>
        <authorList>
            <person name="Ichikawa N."/>
            <person name="Kimura A."/>
            <person name="Kitahashi Y."/>
            <person name="Komaki H."/>
            <person name="Oguchi A."/>
        </authorList>
    </citation>
    <scope>NUCLEOTIDE SEQUENCE [LARGE SCALE GENOMIC DNA]</scope>
    <source>
        <strain evidence="2 3">NBRC 16266</strain>
    </source>
</reference>
<dbReference type="AlphaFoldDB" id="A0A5M3WUT8"/>
<comment type="caution">
    <text evidence="2">The sequence shown here is derived from an EMBL/GenBank/DDBJ whole genome shotgun (WGS) entry which is preliminary data.</text>
</comment>
<proteinExistence type="predicted"/>
<dbReference type="Gene3D" id="2.180.10.10">
    <property type="entry name" value="RHS repeat-associated core"/>
    <property type="match status" value="1"/>
</dbReference>
<dbReference type="Proteomes" id="UP000331127">
    <property type="component" value="Unassembled WGS sequence"/>
</dbReference>
<dbReference type="EMBL" id="BLAE01000044">
    <property type="protein sequence ID" value="GES13217.1"/>
    <property type="molecule type" value="Genomic_DNA"/>
</dbReference>